<dbReference type="CDD" id="cd13121">
    <property type="entry name" value="BF2867_like_C"/>
    <property type="match status" value="1"/>
</dbReference>
<organism evidence="2 3">
    <name type="scientific">Bacteroides faecium</name>
    <dbReference type="NCBI Taxonomy" id="2715212"/>
    <lineage>
        <taxon>Bacteria</taxon>
        <taxon>Pseudomonadati</taxon>
        <taxon>Bacteroidota</taxon>
        <taxon>Bacteroidia</taxon>
        <taxon>Bacteroidales</taxon>
        <taxon>Bacteroidaceae</taxon>
        <taxon>Bacteroides</taxon>
    </lineage>
</organism>
<dbReference type="Gene3D" id="2.60.40.2630">
    <property type="match status" value="1"/>
</dbReference>
<dbReference type="Proteomes" id="UP000501780">
    <property type="component" value="Chromosome"/>
</dbReference>
<dbReference type="CDD" id="cd13120">
    <property type="entry name" value="BF2867_like_N"/>
    <property type="match status" value="1"/>
</dbReference>
<sequence>MKLGKFLSMGVLSVFALGACTPNADDNSEWNDGSQPVVFKSQIQGVKTRAVNNAWSEDGSDQVGVFVKQNGAFGDAVNKHYYVSAEGNLSTASADDAIYYPDNGDKVDFVAYYPYATTLAGNAYTVDVTEQSSQPAIDLLYSINATNKDKSVTAPVQLTFKHQLAKIVLNITKDATIPTLEGLKVAVTGTKTKGSFALLNGVLTPDDNSVQNIAAKVSNAGTLAETIILPVNGLSGAAITFTIGDKTKSWNIPEGQNYVAGSQYTYPVVIKETGGQISVSFGDATIDDWTPVTGGNIDIDFGNGGGVDPTPGGEEKLIFTETFGAVMGSKPSGGWPYVSKFTAWSNPWTFTDKTSTMSIRSIDYKTESNPNPTDKVNNLWVPAAKNSTLEISSINTEGYTKMKFGFELAADSYNFTAGTKISEQELNVLRFTWNGQDISIPSKIVTSANSNVFFPFEIATDLVGTANSVLEISTTDADNKAGLRVANIKIFGTK</sequence>
<keyword evidence="1" id="KW-0732">Signal</keyword>
<dbReference type="InterPro" id="IPR025049">
    <property type="entry name" value="Mfa-like_1"/>
</dbReference>
<dbReference type="RefSeq" id="WP_167961463.1">
    <property type="nucleotide sequence ID" value="NZ_CP050831.1"/>
</dbReference>
<dbReference type="Pfam" id="PF13149">
    <property type="entry name" value="Mfa_like_1"/>
    <property type="match status" value="1"/>
</dbReference>
<accession>A0A6H0KKT1</accession>
<feature type="signal peptide" evidence="1">
    <location>
        <begin position="1"/>
        <end position="24"/>
    </location>
</feature>
<name>A0A6H0KKT1_9BACE</name>
<protein>
    <submittedName>
        <fullName evidence="2">Fimbrillin family protein</fullName>
    </submittedName>
</protein>
<gene>
    <name evidence="2" type="ORF">BacF7301_06935</name>
</gene>
<evidence type="ECO:0000313" key="2">
    <source>
        <dbReference type="EMBL" id="QIU93895.1"/>
    </source>
</evidence>
<dbReference type="PROSITE" id="PS51257">
    <property type="entry name" value="PROKAR_LIPOPROTEIN"/>
    <property type="match status" value="1"/>
</dbReference>
<keyword evidence="3" id="KW-1185">Reference proteome</keyword>
<dbReference type="KEGG" id="bfc:BacF7301_06935"/>
<evidence type="ECO:0000313" key="3">
    <source>
        <dbReference type="Proteomes" id="UP000501780"/>
    </source>
</evidence>
<dbReference type="InterPro" id="IPR042278">
    <property type="entry name" value="Mfa-like_1_N"/>
</dbReference>
<dbReference type="EMBL" id="CP050831">
    <property type="protein sequence ID" value="QIU93895.1"/>
    <property type="molecule type" value="Genomic_DNA"/>
</dbReference>
<reference evidence="2 3" key="1">
    <citation type="submission" date="2020-03" db="EMBL/GenBank/DDBJ databases">
        <title>Genomic analysis of Bacteroides faecium CBA7301.</title>
        <authorList>
            <person name="Kim J."/>
            <person name="Roh S.W."/>
        </authorList>
    </citation>
    <scope>NUCLEOTIDE SEQUENCE [LARGE SCALE GENOMIC DNA]</scope>
    <source>
        <strain evidence="2 3">CBA7301</strain>
    </source>
</reference>
<evidence type="ECO:0000256" key="1">
    <source>
        <dbReference type="SAM" id="SignalP"/>
    </source>
</evidence>
<proteinExistence type="predicted"/>
<feature type="chain" id="PRO_5026055962" evidence="1">
    <location>
        <begin position="25"/>
        <end position="494"/>
    </location>
</feature>
<dbReference type="Gene3D" id="2.60.40.2620">
    <property type="entry name" value="Fimbrillin-like"/>
    <property type="match status" value="1"/>
</dbReference>
<dbReference type="AlphaFoldDB" id="A0A6H0KKT1"/>